<name>A0A452XRM9_AEGTS</name>
<organism evidence="1 2">
    <name type="scientific">Aegilops tauschii subsp. strangulata</name>
    <name type="common">Goatgrass</name>
    <dbReference type="NCBI Taxonomy" id="200361"/>
    <lineage>
        <taxon>Eukaryota</taxon>
        <taxon>Viridiplantae</taxon>
        <taxon>Streptophyta</taxon>
        <taxon>Embryophyta</taxon>
        <taxon>Tracheophyta</taxon>
        <taxon>Spermatophyta</taxon>
        <taxon>Magnoliopsida</taxon>
        <taxon>Liliopsida</taxon>
        <taxon>Poales</taxon>
        <taxon>Poaceae</taxon>
        <taxon>BOP clade</taxon>
        <taxon>Pooideae</taxon>
        <taxon>Triticodae</taxon>
        <taxon>Triticeae</taxon>
        <taxon>Triticinae</taxon>
        <taxon>Aegilops</taxon>
    </lineage>
</organism>
<dbReference type="Gramene" id="AET1Gv20134800.7">
    <property type="protein sequence ID" value="AET1Gv20134800.7"/>
    <property type="gene ID" value="AET1Gv20134800"/>
</dbReference>
<accession>A0A452XRM9</accession>
<evidence type="ECO:0000313" key="2">
    <source>
        <dbReference type="Proteomes" id="UP000015105"/>
    </source>
</evidence>
<evidence type="ECO:0000313" key="1">
    <source>
        <dbReference type="EnsemblPlants" id="AET1Gv20134800.7"/>
    </source>
</evidence>
<keyword evidence="2" id="KW-1185">Reference proteome</keyword>
<reference evidence="1" key="3">
    <citation type="journal article" date="2017" name="Nature">
        <title>Genome sequence of the progenitor of the wheat D genome Aegilops tauschii.</title>
        <authorList>
            <person name="Luo M.C."/>
            <person name="Gu Y.Q."/>
            <person name="Puiu D."/>
            <person name="Wang H."/>
            <person name="Twardziok S.O."/>
            <person name="Deal K.R."/>
            <person name="Huo N."/>
            <person name="Zhu T."/>
            <person name="Wang L."/>
            <person name="Wang Y."/>
            <person name="McGuire P.E."/>
            <person name="Liu S."/>
            <person name="Long H."/>
            <person name="Ramasamy R.K."/>
            <person name="Rodriguez J.C."/>
            <person name="Van S.L."/>
            <person name="Yuan L."/>
            <person name="Wang Z."/>
            <person name="Xia Z."/>
            <person name="Xiao L."/>
            <person name="Anderson O.D."/>
            <person name="Ouyang S."/>
            <person name="Liang Y."/>
            <person name="Zimin A.V."/>
            <person name="Pertea G."/>
            <person name="Qi P."/>
            <person name="Bennetzen J.L."/>
            <person name="Dai X."/>
            <person name="Dawson M.W."/>
            <person name="Muller H.G."/>
            <person name="Kugler K."/>
            <person name="Rivarola-Duarte L."/>
            <person name="Spannagl M."/>
            <person name="Mayer K.F.X."/>
            <person name="Lu F.H."/>
            <person name="Bevan M.W."/>
            <person name="Leroy P."/>
            <person name="Li P."/>
            <person name="You F.M."/>
            <person name="Sun Q."/>
            <person name="Liu Z."/>
            <person name="Lyons E."/>
            <person name="Wicker T."/>
            <person name="Salzberg S.L."/>
            <person name="Devos K.M."/>
            <person name="Dvorak J."/>
        </authorList>
    </citation>
    <scope>NUCLEOTIDE SEQUENCE [LARGE SCALE GENOMIC DNA]</scope>
    <source>
        <strain evidence="1">cv. AL8/78</strain>
    </source>
</reference>
<reference evidence="1" key="4">
    <citation type="submission" date="2019-03" db="UniProtKB">
        <authorList>
            <consortium name="EnsemblPlants"/>
        </authorList>
    </citation>
    <scope>IDENTIFICATION</scope>
</reference>
<dbReference type="EnsemblPlants" id="AET1Gv20134800.7">
    <property type="protein sequence ID" value="AET1Gv20134800.7"/>
    <property type="gene ID" value="AET1Gv20134800"/>
</dbReference>
<dbReference type="AlphaFoldDB" id="A0A452XRM9"/>
<protein>
    <submittedName>
        <fullName evidence="1">Uncharacterized protein</fullName>
    </submittedName>
</protein>
<reference evidence="2" key="1">
    <citation type="journal article" date="2014" name="Science">
        <title>Ancient hybridizations among the ancestral genomes of bread wheat.</title>
        <authorList>
            <consortium name="International Wheat Genome Sequencing Consortium,"/>
            <person name="Marcussen T."/>
            <person name="Sandve S.R."/>
            <person name="Heier L."/>
            <person name="Spannagl M."/>
            <person name="Pfeifer M."/>
            <person name="Jakobsen K.S."/>
            <person name="Wulff B.B."/>
            <person name="Steuernagel B."/>
            <person name="Mayer K.F."/>
            <person name="Olsen O.A."/>
        </authorList>
    </citation>
    <scope>NUCLEOTIDE SEQUENCE [LARGE SCALE GENOMIC DNA]</scope>
    <source>
        <strain evidence="2">cv. AL8/78</strain>
    </source>
</reference>
<sequence>MNTRNHMTFTNVECFKAHNQTIHRHVHCGVCGTKQLKKTSSGIS</sequence>
<proteinExistence type="predicted"/>
<reference evidence="1" key="5">
    <citation type="journal article" date="2021" name="G3 (Bethesda)">
        <title>Aegilops tauschii genome assembly Aet v5.0 features greater sequence contiguity and improved annotation.</title>
        <authorList>
            <person name="Wang L."/>
            <person name="Zhu T."/>
            <person name="Rodriguez J.C."/>
            <person name="Deal K.R."/>
            <person name="Dubcovsky J."/>
            <person name="McGuire P.E."/>
            <person name="Lux T."/>
            <person name="Spannagl M."/>
            <person name="Mayer K.F.X."/>
            <person name="Baldrich P."/>
            <person name="Meyers B.C."/>
            <person name="Huo N."/>
            <person name="Gu Y.Q."/>
            <person name="Zhou H."/>
            <person name="Devos K.M."/>
            <person name="Bennetzen J.L."/>
            <person name="Unver T."/>
            <person name="Budak H."/>
            <person name="Gulick P.J."/>
            <person name="Galiba G."/>
            <person name="Kalapos B."/>
            <person name="Nelson D.R."/>
            <person name="Li P."/>
            <person name="You F.M."/>
            <person name="Luo M.C."/>
            <person name="Dvorak J."/>
        </authorList>
    </citation>
    <scope>NUCLEOTIDE SEQUENCE [LARGE SCALE GENOMIC DNA]</scope>
    <source>
        <strain evidence="1">cv. AL8/78</strain>
    </source>
</reference>
<reference evidence="2" key="2">
    <citation type="journal article" date="2017" name="Nat. Plants">
        <title>The Aegilops tauschii genome reveals multiple impacts of transposons.</title>
        <authorList>
            <person name="Zhao G."/>
            <person name="Zou C."/>
            <person name="Li K."/>
            <person name="Wang K."/>
            <person name="Li T."/>
            <person name="Gao L."/>
            <person name="Zhang X."/>
            <person name="Wang H."/>
            <person name="Yang Z."/>
            <person name="Liu X."/>
            <person name="Jiang W."/>
            <person name="Mao L."/>
            <person name="Kong X."/>
            <person name="Jiao Y."/>
            <person name="Jia J."/>
        </authorList>
    </citation>
    <scope>NUCLEOTIDE SEQUENCE [LARGE SCALE GENOMIC DNA]</scope>
    <source>
        <strain evidence="2">cv. AL8/78</strain>
    </source>
</reference>
<dbReference type="Proteomes" id="UP000015105">
    <property type="component" value="Chromosome 1D"/>
</dbReference>